<evidence type="ECO:0000313" key="2">
    <source>
        <dbReference type="Proteomes" id="UP001054945"/>
    </source>
</evidence>
<name>A0AAV4UPH4_CAEEX</name>
<gene>
    <name evidence="1" type="ORF">CEXT_236351</name>
</gene>
<protein>
    <submittedName>
        <fullName evidence="1">Uncharacterized protein</fullName>
    </submittedName>
</protein>
<evidence type="ECO:0000313" key="1">
    <source>
        <dbReference type="EMBL" id="GIY59679.1"/>
    </source>
</evidence>
<dbReference type="AlphaFoldDB" id="A0AAV4UPH4"/>
<dbReference type="Proteomes" id="UP001054945">
    <property type="component" value="Unassembled WGS sequence"/>
</dbReference>
<organism evidence="1 2">
    <name type="scientific">Caerostris extrusa</name>
    <name type="common">Bark spider</name>
    <name type="synonym">Caerostris bankana</name>
    <dbReference type="NCBI Taxonomy" id="172846"/>
    <lineage>
        <taxon>Eukaryota</taxon>
        <taxon>Metazoa</taxon>
        <taxon>Ecdysozoa</taxon>
        <taxon>Arthropoda</taxon>
        <taxon>Chelicerata</taxon>
        <taxon>Arachnida</taxon>
        <taxon>Araneae</taxon>
        <taxon>Araneomorphae</taxon>
        <taxon>Entelegynae</taxon>
        <taxon>Araneoidea</taxon>
        <taxon>Araneidae</taxon>
        <taxon>Caerostris</taxon>
    </lineage>
</organism>
<sequence>MCERRGEWVLLRTTRGTSLLYITCTYQPEINCEGLRRTTALLNKATADISMTIKFWKDLGDNTDTDLDKTMERKINELQNQKKGLEEQRPIKAILKGLPQQFTTTEIEEELKALNFTVDKPFPISDTNQIDTEINNLTTLITTAYNNSSKRSAHNNCHFLPPHFKQLITQRNQARKAWQLFRDPPSKDFLQPNSSSSKKTF</sequence>
<keyword evidence="2" id="KW-1185">Reference proteome</keyword>
<proteinExistence type="predicted"/>
<dbReference type="EMBL" id="BPLR01013231">
    <property type="protein sequence ID" value="GIY59679.1"/>
    <property type="molecule type" value="Genomic_DNA"/>
</dbReference>
<accession>A0AAV4UPH4</accession>
<comment type="caution">
    <text evidence="1">The sequence shown here is derived from an EMBL/GenBank/DDBJ whole genome shotgun (WGS) entry which is preliminary data.</text>
</comment>
<reference evidence="1 2" key="1">
    <citation type="submission" date="2021-06" db="EMBL/GenBank/DDBJ databases">
        <title>Caerostris extrusa draft genome.</title>
        <authorList>
            <person name="Kono N."/>
            <person name="Arakawa K."/>
        </authorList>
    </citation>
    <scope>NUCLEOTIDE SEQUENCE [LARGE SCALE GENOMIC DNA]</scope>
</reference>